<sequence length="516" mass="57019">MLVSPQPPSRPMFGSLPPLAALAAALAAALYPGDFSNRSPMATLLATTLAITCPAYRSFSHLVYWLPTWCVLALPLTALAIALVCWLFVTLRCPAWHAWDGPGKVLLFPSQVTHSRRSPKQHSFTYSYLLVGIPVGFQGTAGGLVSVDTDGNQQSPGRSSRWPFSLAKQTAWYAINAADYLQRGHAATPGLRGKLDRYLYGEGVDPAEYPHAYLITVPRALGCHFNPVSFWYLYDVGQQLKAMILEVNNTFDERRMYFLKKTSQNSNGHTVFAQAFLKDMHISPFNPRSGIFHLSTADPLSSTTQGTTQLDVTIALYPTRAAAERDRPKLIANLTSLPGSSRGIDPCAMTLAQKLRFLAGWWWVTLATYPRILLQAAVLWLRKGLKVWTKPEPLEGTLPRRPTQMERELEGVFRRWLRFVVEGAKTKGGVEVRYRPAEGIETPAGGGVVFRTPEARAWVGGGGGEREGDMMERVEVRVLTPAFYANFVSYASVGEALAREVCDKRTIAVSRPVLFG</sequence>
<dbReference type="InterPro" id="IPR010775">
    <property type="entry name" value="DUF1365"/>
</dbReference>
<keyword evidence="3" id="KW-1185">Reference proteome</keyword>
<dbReference type="EMBL" id="JAZGUE010000007">
    <property type="protein sequence ID" value="KAL2264724.1"/>
    <property type="molecule type" value="Genomic_DNA"/>
</dbReference>
<dbReference type="PANTHER" id="PTHR33973">
    <property type="entry name" value="OS07G0153300 PROTEIN"/>
    <property type="match status" value="1"/>
</dbReference>
<dbReference type="RefSeq" id="XP_070863451.1">
    <property type="nucleotide sequence ID" value="XM_071014034.1"/>
</dbReference>
<keyword evidence="1" id="KW-0812">Transmembrane</keyword>
<dbReference type="Proteomes" id="UP001600064">
    <property type="component" value="Unassembled WGS sequence"/>
</dbReference>
<protein>
    <submittedName>
        <fullName evidence="2">Uncharacterized protein</fullName>
    </submittedName>
</protein>
<evidence type="ECO:0000313" key="3">
    <source>
        <dbReference type="Proteomes" id="UP001600064"/>
    </source>
</evidence>
<dbReference type="PANTHER" id="PTHR33973:SF4">
    <property type="entry name" value="OS07G0153300 PROTEIN"/>
    <property type="match status" value="1"/>
</dbReference>
<accession>A0ABR4D3Y2</accession>
<name>A0ABR4D3Y2_9PEZI</name>
<feature type="transmembrane region" description="Helical" evidence="1">
    <location>
        <begin position="63"/>
        <end position="89"/>
    </location>
</feature>
<keyword evidence="1" id="KW-0472">Membrane</keyword>
<evidence type="ECO:0000256" key="1">
    <source>
        <dbReference type="SAM" id="Phobius"/>
    </source>
</evidence>
<comment type="caution">
    <text evidence="2">The sequence shown here is derived from an EMBL/GenBank/DDBJ whole genome shotgun (WGS) entry which is preliminary data.</text>
</comment>
<organism evidence="2 3">
    <name type="scientific">Remersonia thermophila</name>
    <dbReference type="NCBI Taxonomy" id="72144"/>
    <lineage>
        <taxon>Eukaryota</taxon>
        <taxon>Fungi</taxon>
        <taxon>Dikarya</taxon>
        <taxon>Ascomycota</taxon>
        <taxon>Pezizomycotina</taxon>
        <taxon>Sordariomycetes</taxon>
        <taxon>Sordariomycetidae</taxon>
        <taxon>Sordariales</taxon>
        <taxon>Sordariales incertae sedis</taxon>
        <taxon>Remersonia</taxon>
    </lineage>
</organism>
<gene>
    <name evidence="2" type="ORF">VTJ83DRAFT_7234</name>
</gene>
<evidence type="ECO:0000313" key="2">
    <source>
        <dbReference type="EMBL" id="KAL2264724.1"/>
    </source>
</evidence>
<keyword evidence="1" id="KW-1133">Transmembrane helix</keyword>
<proteinExistence type="predicted"/>
<dbReference type="GeneID" id="98128678"/>
<reference evidence="2 3" key="1">
    <citation type="journal article" date="2024" name="Commun. Biol.">
        <title>Comparative genomic analysis of thermophilic fungi reveals convergent evolutionary adaptations and gene losses.</title>
        <authorList>
            <person name="Steindorff A.S."/>
            <person name="Aguilar-Pontes M.V."/>
            <person name="Robinson A.J."/>
            <person name="Andreopoulos B."/>
            <person name="LaButti K."/>
            <person name="Kuo A."/>
            <person name="Mondo S."/>
            <person name="Riley R."/>
            <person name="Otillar R."/>
            <person name="Haridas S."/>
            <person name="Lipzen A."/>
            <person name="Grimwood J."/>
            <person name="Schmutz J."/>
            <person name="Clum A."/>
            <person name="Reid I.D."/>
            <person name="Moisan M.C."/>
            <person name="Butler G."/>
            <person name="Nguyen T.T.M."/>
            <person name="Dewar K."/>
            <person name="Conant G."/>
            <person name="Drula E."/>
            <person name="Henrissat B."/>
            <person name="Hansel C."/>
            <person name="Singer S."/>
            <person name="Hutchinson M.I."/>
            <person name="de Vries R.P."/>
            <person name="Natvig D.O."/>
            <person name="Powell A.J."/>
            <person name="Tsang A."/>
            <person name="Grigoriev I.V."/>
        </authorList>
    </citation>
    <scope>NUCLEOTIDE SEQUENCE [LARGE SCALE GENOMIC DNA]</scope>
    <source>
        <strain evidence="2 3">ATCC 22073</strain>
    </source>
</reference>
<dbReference type="Pfam" id="PF07103">
    <property type="entry name" value="DUF1365"/>
    <property type="match status" value="1"/>
</dbReference>